<comment type="caution">
    <text evidence="5">The sequence shown here is derived from an EMBL/GenBank/DDBJ whole genome shotgun (WGS) entry which is preliminary data.</text>
</comment>
<gene>
    <name evidence="5" type="ORF">CIPAW_09G165000</name>
</gene>
<feature type="domain" description="DRBM" evidence="4">
    <location>
        <begin position="147"/>
        <end position="216"/>
    </location>
</feature>
<dbReference type="EMBL" id="CM031817">
    <property type="protein sequence ID" value="KAG6642784.1"/>
    <property type="molecule type" value="Genomic_DNA"/>
</dbReference>
<dbReference type="InterPro" id="IPR044450">
    <property type="entry name" value="AtDRB-like_DSRM_1"/>
</dbReference>
<proteinExistence type="predicted"/>
<dbReference type="InterPro" id="IPR014720">
    <property type="entry name" value="dsRBD_dom"/>
</dbReference>
<feature type="domain" description="DRBM" evidence="4">
    <location>
        <begin position="226"/>
        <end position="294"/>
    </location>
</feature>
<dbReference type="PANTHER" id="PTHR46031:SF16">
    <property type="entry name" value="DOUBLE-STRANDED RNA-BINDING PROTEIN 4"/>
    <property type="match status" value="1"/>
</dbReference>
<evidence type="ECO:0000313" key="6">
    <source>
        <dbReference type="Proteomes" id="UP000811609"/>
    </source>
</evidence>
<reference evidence="5" key="1">
    <citation type="submission" date="2020-12" db="EMBL/GenBank/DDBJ databases">
        <title>WGS assembly of Carya illinoinensis cv. Pawnee.</title>
        <authorList>
            <person name="Platts A."/>
            <person name="Shu S."/>
            <person name="Wright S."/>
            <person name="Barry K."/>
            <person name="Edger P."/>
            <person name="Pires J.C."/>
            <person name="Schmutz J."/>
        </authorList>
    </citation>
    <scope>NUCLEOTIDE SEQUENCE</scope>
    <source>
        <tissue evidence="5">Leaf</tissue>
    </source>
</reference>
<keyword evidence="6" id="KW-1185">Reference proteome</keyword>
<dbReference type="GO" id="GO:0003725">
    <property type="term" value="F:double-stranded RNA binding"/>
    <property type="evidence" value="ECO:0007669"/>
    <property type="project" value="InterPro"/>
</dbReference>
<sequence length="470" mass="51609">MYKSRLQELCHKRSWSVPVYTTIKDGPDHNPRFKATVTVNGGSFHTQNPCRSSKEAQNDAASVAFHHLTNPNPPPPQASIVSSFGHFPQPSLPSEPDSLTESTDLDVVLTTEHTLQPKIEEICQTPQVNGTALQENDDNRSRDMQHLYKNHLQNYAQKRTPSLPVYSCECEGPPHARRFKCKVTIDGQTYESPEFFSNIKDAEHAAAKLALTSLSPDGVRKDDSGLYKNLLQEFVQKEGLGLPVYDTIKSGEAHAPIFVSTVEIDGKVFKGQETRNKKQAEMSAAKVAYTTMKECKSGQSPMKFSPAQQQWKTLEFSSSSPQPNVTADLQHHVGPKAPENINLCTINLGQAKENRVSAEVNCYPSIVSSGPDTITTSDRATLSSDSLHGCAPDTSFSTPFMPKTGLPSHSSSSSNCSTDFDMESLVTPVGMRSSSCKIIYVLPRKPNMTTPKGCTVLPMSDDKWVAFSPQ</sequence>
<keyword evidence="2 3" id="KW-0694">RNA-binding</keyword>
<dbReference type="CDD" id="cd19907">
    <property type="entry name" value="DSRM_AtDRB-like_rpt1"/>
    <property type="match status" value="1"/>
</dbReference>
<evidence type="ECO:0000256" key="1">
    <source>
        <dbReference type="ARBA" id="ARBA00022737"/>
    </source>
</evidence>
<dbReference type="Proteomes" id="UP000811609">
    <property type="component" value="Chromosome 9"/>
</dbReference>
<evidence type="ECO:0000259" key="4">
    <source>
        <dbReference type="PROSITE" id="PS50137"/>
    </source>
</evidence>
<protein>
    <recommendedName>
        <fullName evidence="4">DRBM domain-containing protein</fullName>
    </recommendedName>
</protein>
<dbReference type="SMART" id="SM00358">
    <property type="entry name" value="DSRM"/>
    <property type="match status" value="3"/>
</dbReference>
<dbReference type="Pfam" id="PF00035">
    <property type="entry name" value="dsrm"/>
    <property type="match status" value="3"/>
</dbReference>
<feature type="domain" description="DRBM" evidence="4">
    <location>
        <begin position="1"/>
        <end position="70"/>
    </location>
</feature>
<evidence type="ECO:0000313" key="5">
    <source>
        <dbReference type="EMBL" id="KAG6642784.1"/>
    </source>
</evidence>
<dbReference type="PANTHER" id="PTHR46031">
    <property type="match status" value="1"/>
</dbReference>
<evidence type="ECO:0000256" key="3">
    <source>
        <dbReference type="PROSITE-ProRule" id="PRU00266"/>
    </source>
</evidence>
<evidence type="ECO:0000256" key="2">
    <source>
        <dbReference type="ARBA" id="ARBA00022884"/>
    </source>
</evidence>
<dbReference type="PROSITE" id="PS50137">
    <property type="entry name" value="DS_RBD"/>
    <property type="match status" value="3"/>
</dbReference>
<keyword evidence="1" id="KW-0677">Repeat</keyword>
<organism evidence="5 6">
    <name type="scientific">Carya illinoinensis</name>
    <name type="common">Pecan</name>
    <dbReference type="NCBI Taxonomy" id="32201"/>
    <lineage>
        <taxon>Eukaryota</taxon>
        <taxon>Viridiplantae</taxon>
        <taxon>Streptophyta</taxon>
        <taxon>Embryophyta</taxon>
        <taxon>Tracheophyta</taxon>
        <taxon>Spermatophyta</taxon>
        <taxon>Magnoliopsida</taxon>
        <taxon>eudicotyledons</taxon>
        <taxon>Gunneridae</taxon>
        <taxon>Pentapetalae</taxon>
        <taxon>rosids</taxon>
        <taxon>fabids</taxon>
        <taxon>Fagales</taxon>
        <taxon>Juglandaceae</taxon>
        <taxon>Carya</taxon>
    </lineage>
</organism>
<accession>A0A8T1PLM7</accession>
<name>A0A8T1PLM7_CARIL</name>
<dbReference type="AlphaFoldDB" id="A0A8T1PLM7"/>